<dbReference type="Gene3D" id="1.10.8.60">
    <property type="match status" value="1"/>
</dbReference>
<accession>A0A9X2S2D8</accession>
<keyword evidence="5" id="KW-1185">Reference proteome</keyword>
<dbReference type="AlphaFoldDB" id="A0A9X2S2D8"/>
<dbReference type="SUPFAM" id="SSF52540">
    <property type="entry name" value="P-loop containing nucleoside triphosphate hydrolases"/>
    <property type="match status" value="1"/>
</dbReference>
<dbReference type="EMBL" id="JANKBY010000219">
    <property type="protein sequence ID" value="MCR1823963.1"/>
    <property type="molecule type" value="Genomic_DNA"/>
</dbReference>
<evidence type="ECO:0000259" key="3">
    <source>
        <dbReference type="PROSITE" id="PS50045"/>
    </source>
</evidence>
<dbReference type="RefSeq" id="WP_074429600.1">
    <property type="nucleotide sequence ID" value="NZ_JANKBY010000219.1"/>
</dbReference>
<dbReference type="Pfam" id="PF00158">
    <property type="entry name" value="Sigma54_activat"/>
    <property type="match status" value="1"/>
</dbReference>
<reference evidence="4" key="1">
    <citation type="submission" date="2022-07" db="EMBL/GenBank/DDBJ databases">
        <title>Enhanced cultured diversity of the mouse gut microbiota enables custom-made synthetic communities.</title>
        <authorList>
            <person name="Afrizal A."/>
        </authorList>
    </citation>
    <scope>NUCLEOTIDE SEQUENCE</scope>
    <source>
        <strain evidence="4">DSM 29186</strain>
    </source>
</reference>
<dbReference type="PANTHER" id="PTHR32071:SF57">
    <property type="entry name" value="C4-DICARBOXYLATE TRANSPORT TRANSCRIPTIONAL REGULATORY PROTEIN DCTD"/>
    <property type="match status" value="1"/>
</dbReference>
<evidence type="ECO:0000256" key="1">
    <source>
        <dbReference type="ARBA" id="ARBA00022741"/>
    </source>
</evidence>
<protein>
    <submittedName>
        <fullName evidence="4">Sigma 54-interacting transcriptional regulator</fullName>
    </submittedName>
</protein>
<keyword evidence="2" id="KW-0067">ATP-binding</keyword>
<sequence length="683" mass="77713">MKKSLIIVTGSESTRDSLHAQLNEYIPQEIEITSYSLELININHLECDILLVSSNDALAHLKSKNITYNSEHLIIAKRTINFDNIDLIVPIPSNTDVLLVNDTESSTHEAIEILKNLGIDYLNYIPYYPGLNGVFDKVSIAITIGELDKVPSFVDKIYNLGTRIIDFQTIAEVLNCAGILISNAESFSNKYLQKIINVAKRLTISSNENAKLVKHLGIALDGINEGILVINSSDKNISVLNGNLRNILGLNHSNFVNKNIYSIITNKEILDFIFCDFEEDEKIVNINNNEILLSKFYEFQNDSIVVTFKSIKETILANEKMIKELRKKGFYAKYNFDDIVGESQEITKVKNTLKKLSHSNLTILLDGESGSGKELFASAIHNESDRKNGPFLAINFSSLNDELIESELFGYEEGSFTGARKGGKEGFFELAKGGTIFLDEIGDISLKMQSRLLRVLQEKEIIKIGGHEIKPIDVRIIAATNKNLFEMVQKNEFRKDLFYRLKMGYVKIPPLRDRKSDLPLLIHTFVNKESNYTYSITPEAIRELCKYNWHGNIRELQNTISYMIAMSNNNILTSDDVPERDFFQGDFQDDLDCTYDFFMNKSHNPIDNIQSEMLITIYKYNLNRNIIGRKILLESLGYKYNLSEYSIRKNLSYLENLGYISLSKGKIGIVLTELGKNYIKLSK</sequence>
<dbReference type="FunFam" id="3.40.50.300:FF:000006">
    <property type="entry name" value="DNA-binding transcriptional regulator NtrC"/>
    <property type="match status" value="1"/>
</dbReference>
<gene>
    <name evidence="4" type="ORF">NSA58_14320</name>
</gene>
<comment type="caution">
    <text evidence="4">The sequence shown here is derived from an EMBL/GenBank/DDBJ whole genome shotgun (WGS) entry which is preliminary data.</text>
</comment>
<proteinExistence type="predicted"/>
<dbReference type="InterPro" id="IPR027417">
    <property type="entry name" value="P-loop_NTPase"/>
</dbReference>
<dbReference type="InterPro" id="IPR002078">
    <property type="entry name" value="Sigma_54_int"/>
</dbReference>
<dbReference type="PROSITE" id="PS00675">
    <property type="entry name" value="SIGMA54_INTERACT_1"/>
    <property type="match status" value="1"/>
</dbReference>
<dbReference type="InterPro" id="IPR036388">
    <property type="entry name" value="WH-like_DNA-bd_sf"/>
</dbReference>
<dbReference type="CDD" id="cd00009">
    <property type="entry name" value="AAA"/>
    <property type="match status" value="1"/>
</dbReference>
<evidence type="ECO:0000313" key="5">
    <source>
        <dbReference type="Proteomes" id="UP001140817"/>
    </source>
</evidence>
<evidence type="ECO:0000256" key="2">
    <source>
        <dbReference type="ARBA" id="ARBA00022840"/>
    </source>
</evidence>
<dbReference type="Gene3D" id="3.40.50.300">
    <property type="entry name" value="P-loop containing nucleotide triphosphate hydrolases"/>
    <property type="match status" value="1"/>
</dbReference>
<dbReference type="PROSITE" id="PS50045">
    <property type="entry name" value="SIGMA54_INTERACT_4"/>
    <property type="match status" value="1"/>
</dbReference>
<name>A0A9X2S2D8_9FIRM</name>
<dbReference type="Gene3D" id="1.10.10.10">
    <property type="entry name" value="Winged helix-like DNA-binding domain superfamily/Winged helix DNA-binding domain"/>
    <property type="match status" value="1"/>
</dbReference>
<dbReference type="InterPro" id="IPR058031">
    <property type="entry name" value="AAA_lid_NorR"/>
</dbReference>
<dbReference type="GO" id="GO:0005524">
    <property type="term" value="F:ATP binding"/>
    <property type="evidence" value="ECO:0007669"/>
    <property type="project" value="UniProtKB-KW"/>
</dbReference>
<dbReference type="InterPro" id="IPR003593">
    <property type="entry name" value="AAA+_ATPase"/>
</dbReference>
<organism evidence="4 5">
    <name type="scientific">Terrisporobacter muris</name>
    <dbReference type="NCBI Taxonomy" id="2963284"/>
    <lineage>
        <taxon>Bacteria</taxon>
        <taxon>Bacillati</taxon>
        <taxon>Bacillota</taxon>
        <taxon>Clostridia</taxon>
        <taxon>Peptostreptococcales</taxon>
        <taxon>Peptostreptococcaceae</taxon>
        <taxon>Terrisporobacter</taxon>
    </lineage>
</organism>
<dbReference type="SMART" id="SM00382">
    <property type="entry name" value="AAA"/>
    <property type="match status" value="1"/>
</dbReference>
<dbReference type="PANTHER" id="PTHR32071">
    <property type="entry name" value="TRANSCRIPTIONAL REGULATORY PROTEIN"/>
    <property type="match status" value="1"/>
</dbReference>
<evidence type="ECO:0000313" key="4">
    <source>
        <dbReference type="EMBL" id="MCR1823963.1"/>
    </source>
</evidence>
<keyword evidence="1" id="KW-0547">Nucleotide-binding</keyword>
<dbReference type="GO" id="GO:0006355">
    <property type="term" value="P:regulation of DNA-templated transcription"/>
    <property type="evidence" value="ECO:0007669"/>
    <property type="project" value="InterPro"/>
</dbReference>
<feature type="domain" description="Sigma-54 factor interaction" evidence="3">
    <location>
        <begin position="339"/>
        <end position="565"/>
    </location>
</feature>
<dbReference type="InterPro" id="IPR025662">
    <property type="entry name" value="Sigma_54_int_dom_ATP-bd_1"/>
</dbReference>
<dbReference type="Proteomes" id="UP001140817">
    <property type="component" value="Unassembled WGS sequence"/>
</dbReference>
<dbReference type="Pfam" id="PF25601">
    <property type="entry name" value="AAA_lid_14"/>
    <property type="match status" value="1"/>
</dbReference>